<dbReference type="PRINTS" id="PR00344">
    <property type="entry name" value="BCTRLSENSOR"/>
</dbReference>
<keyword evidence="5" id="KW-0997">Cell inner membrane</keyword>
<protein>
    <recommendedName>
        <fullName evidence="3">histidine kinase</fullName>
        <ecNumber evidence="3">2.7.13.3</ecNumber>
    </recommendedName>
</protein>
<evidence type="ECO:0000256" key="4">
    <source>
        <dbReference type="ARBA" id="ARBA00022475"/>
    </source>
</evidence>
<dbReference type="OrthoDB" id="9797243at2"/>
<keyword evidence="8 16" id="KW-0812">Transmembrane</keyword>
<evidence type="ECO:0000259" key="19">
    <source>
        <dbReference type="PROSITE" id="PS50110"/>
    </source>
</evidence>
<dbReference type="SUPFAM" id="SSF52172">
    <property type="entry name" value="CheY-like"/>
    <property type="match status" value="1"/>
</dbReference>
<dbReference type="EMBL" id="CP041046">
    <property type="protein sequence ID" value="QDE39380.1"/>
    <property type="molecule type" value="Genomic_DNA"/>
</dbReference>
<dbReference type="InterPro" id="IPR036641">
    <property type="entry name" value="HPT_dom_sf"/>
</dbReference>
<evidence type="ECO:0000256" key="8">
    <source>
        <dbReference type="ARBA" id="ARBA00022692"/>
    </source>
</evidence>
<keyword evidence="4" id="KW-1003">Cell membrane</keyword>
<dbReference type="InterPro" id="IPR003661">
    <property type="entry name" value="HisK_dim/P_dom"/>
</dbReference>
<dbReference type="InterPro" id="IPR005467">
    <property type="entry name" value="His_kinase_dom"/>
</dbReference>
<dbReference type="Gene3D" id="3.40.190.10">
    <property type="entry name" value="Periplasmic binding protein-like II"/>
    <property type="match status" value="2"/>
</dbReference>
<dbReference type="SMART" id="SM00388">
    <property type="entry name" value="HisKA"/>
    <property type="match status" value="1"/>
</dbReference>
<keyword evidence="10" id="KW-0067">ATP-binding</keyword>
<feature type="domain" description="Histidine kinase" evidence="18">
    <location>
        <begin position="306"/>
        <end position="527"/>
    </location>
</feature>
<gene>
    <name evidence="21" type="ORF">FIV34_09265</name>
</gene>
<feature type="modified residue" description="4-aspartylphosphate" evidence="15">
    <location>
        <position position="597"/>
    </location>
</feature>
<comment type="subcellular location">
    <subcellularLocation>
        <location evidence="2">Cell inner membrane</location>
        <topology evidence="2">Multi-pass membrane protein</topology>
    </subcellularLocation>
</comment>
<keyword evidence="9" id="KW-0418">Kinase</keyword>
<feature type="chain" id="PRO_5021276358" description="histidine kinase" evidence="17">
    <location>
        <begin position="16"/>
        <end position="760"/>
    </location>
</feature>
<dbReference type="RefSeq" id="WP_139981849.1">
    <property type="nucleotide sequence ID" value="NZ_CP041046.1"/>
</dbReference>
<reference evidence="21 22" key="1">
    <citation type="submission" date="2019-06" db="EMBL/GenBank/DDBJ databases">
        <title>A complete genome sequence for Luteibacter pinisoli MAH-14.</title>
        <authorList>
            <person name="Baltrus D.A."/>
        </authorList>
    </citation>
    <scope>NUCLEOTIDE SEQUENCE [LARGE SCALE GENOMIC DNA]</scope>
    <source>
        <strain evidence="21 22">MAH-14</strain>
    </source>
</reference>
<keyword evidence="6 15" id="KW-0597">Phosphoprotein</keyword>
<evidence type="ECO:0000256" key="10">
    <source>
        <dbReference type="ARBA" id="ARBA00022840"/>
    </source>
</evidence>
<dbReference type="SUPFAM" id="SSF53850">
    <property type="entry name" value="Periplasmic binding protein-like II"/>
    <property type="match status" value="1"/>
</dbReference>
<dbReference type="KEGG" id="lpy:FIV34_09265"/>
<keyword evidence="12" id="KW-0902">Two-component regulatory system</keyword>
<dbReference type="InterPro" id="IPR008207">
    <property type="entry name" value="Sig_transdc_His_kin_Hpt_dom"/>
</dbReference>
<evidence type="ECO:0000259" key="20">
    <source>
        <dbReference type="PROSITE" id="PS50894"/>
    </source>
</evidence>
<accession>A0A4Y5Z223</accession>
<keyword evidence="13 16" id="KW-0472">Membrane</keyword>
<dbReference type="InterPro" id="IPR001789">
    <property type="entry name" value="Sig_transdc_resp-reg_receiver"/>
</dbReference>
<keyword evidence="10" id="KW-0547">Nucleotide-binding</keyword>
<dbReference type="SUPFAM" id="SSF47226">
    <property type="entry name" value="Histidine-containing phosphotransfer domain, HPT domain"/>
    <property type="match status" value="1"/>
</dbReference>
<evidence type="ECO:0000313" key="22">
    <source>
        <dbReference type="Proteomes" id="UP000316093"/>
    </source>
</evidence>
<dbReference type="PROSITE" id="PS50110">
    <property type="entry name" value="RESPONSE_REGULATORY"/>
    <property type="match status" value="1"/>
</dbReference>
<evidence type="ECO:0000259" key="18">
    <source>
        <dbReference type="PROSITE" id="PS50109"/>
    </source>
</evidence>
<evidence type="ECO:0000256" key="16">
    <source>
        <dbReference type="SAM" id="Phobius"/>
    </source>
</evidence>
<evidence type="ECO:0000256" key="3">
    <source>
        <dbReference type="ARBA" id="ARBA00012438"/>
    </source>
</evidence>
<comment type="catalytic activity">
    <reaction evidence="1">
        <text>ATP + protein L-histidine = ADP + protein N-phospho-L-histidine.</text>
        <dbReference type="EC" id="2.7.13.3"/>
    </reaction>
</comment>
<keyword evidence="7" id="KW-0808">Transferase</keyword>
<dbReference type="SUPFAM" id="SSF55874">
    <property type="entry name" value="ATPase domain of HSP90 chaperone/DNA topoisomerase II/histidine kinase"/>
    <property type="match status" value="1"/>
</dbReference>
<evidence type="ECO:0000256" key="14">
    <source>
        <dbReference type="PROSITE-ProRule" id="PRU00110"/>
    </source>
</evidence>
<proteinExistence type="predicted"/>
<evidence type="ECO:0000256" key="6">
    <source>
        <dbReference type="ARBA" id="ARBA00022553"/>
    </source>
</evidence>
<keyword evidence="17" id="KW-0732">Signal</keyword>
<dbReference type="SMART" id="SM00448">
    <property type="entry name" value="REC"/>
    <property type="match status" value="1"/>
</dbReference>
<evidence type="ECO:0000313" key="21">
    <source>
        <dbReference type="EMBL" id="QDE39380.1"/>
    </source>
</evidence>
<evidence type="ECO:0000256" key="9">
    <source>
        <dbReference type="ARBA" id="ARBA00022777"/>
    </source>
</evidence>
<dbReference type="Gene3D" id="1.20.120.160">
    <property type="entry name" value="HPT domain"/>
    <property type="match status" value="1"/>
</dbReference>
<dbReference type="PANTHER" id="PTHR43047">
    <property type="entry name" value="TWO-COMPONENT HISTIDINE PROTEIN KINASE"/>
    <property type="match status" value="1"/>
</dbReference>
<evidence type="ECO:0000256" key="15">
    <source>
        <dbReference type="PROSITE-ProRule" id="PRU00169"/>
    </source>
</evidence>
<dbReference type="InterPro" id="IPR036890">
    <property type="entry name" value="HATPase_C_sf"/>
</dbReference>
<sequence length="760" mass="82504">MAWACLTWVAYPALAASDEAALKQWVVAHPVVRIAIDDQQGGRIGGGASNPLVTQYLALAQKKTGLRFAVVHTGSWEESVQAFRENRVDLLPSLTDRLVSDLGSDALLSRPFYVGRTLIITRTVSPSRAVLADFDGRTIAFKGGGEYDSWLRREHPSMHRLPLADVHQVLAAVESGIADVAVGVDVTYHPLVRRDYALSLRVAGDVPEMPVTVRVAVHKGSPELLQLIDESLGRISVDENEAVIERWLETAYLRAPTVAHIVSVYRVEIGLGFALAIVLVFALWQMRRAQLASRRGEQQKTMLLAVMSHEVRNAVNAVVSSIDLMARSPMDPAQRDLMAIAQSSSRNLQGLLRSALDYTRTETEGFTPDLVSCDALAVARDAMQAQAAEVEKKGLSMRLDLPMGPMPWLLLDELRLRQVLENLLSNAVKFTQKGHVGIAMWQAVGADDTRRLILEVFDTGVGIPRERQRELFRPFAQAHGARSRRLGGTGLGLGICREIVMHLGGRFVLTSDEGVGTSVRVEMPTSLVPAAPASEPVAALDADVAGGTVLLVEDHPANRQIIAAQLRFLGFDTFAADHGQAAIDAFEPGRFAAVLLDCELPDMQGYDIAAELRAHEARKGGPRTPFIAISANQGDDHVRRCGDSGIDVVMGKPLSLDRLRDVLSPSARDDDVFAVFRAEGVRDLDAAMAAMRQGDRAAARLSIHRLHGASLVLRLEGLDAAISRVEDALDGEAEGWQAATEALRTALGKVGFTPVSQDER</sequence>
<dbReference type="PROSITE" id="PS50109">
    <property type="entry name" value="HIS_KIN"/>
    <property type="match status" value="1"/>
</dbReference>
<dbReference type="Pfam" id="PF01627">
    <property type="entry name" value="Hpt"/>
    <property type="match status" value="1"/>
</dbReference>
<evidence type="ECO:0000256" key="1">
    <source>
        <dbReference type="ARBA" id="ARBA00000085"/>
    </source>
</evidence>
<dbReference type="GO" id="GO:0000155">
    <property type="term" value="F:phosphorelay sensor kinase activity"/>
    <property type="evidence" value="ECO:0007669"/>
    <property type="project" value="InterPro"/>
</dbReference>
<feature type="domain" description="HPt" evidence="20">
    <location>
        <begin position="665"/>
        <end position="760"/>
    </location>
</feature>
<dbReference type="GO" id="GO:0005886">
    <property type="term" value="C:plasma membrane"/>
    <property type="evidence" value="ECO:0007669"/>
    <property type="project" value="UniProtKB-SubCell"/>
</dbReference>
<dbReference type="InterPro" id="IPR036097">
    <property type="entry name" value="HisK_dim/P_sf"/>
</dbReference>
<evidence type="ECO:0000256" key="5">
    <source>
        <dbReference type="ARBA" id="ARBA00022519"/>
    </source>
</evidence>
<dbReference type="Pfam" id="PF02518">
    <property type="entry name" value="HATPase_c"/>
    <property type="match status" value="1"/>
</dbReference>
<feature type="modified residue" description="Phosphohistidine" evidence="14">
    <location>
        <position position="704"/>
    </location>
</feature>
<dbReference type="InterPro" id="IPR004358">
    <property type="entry name" value="Sig_transdc_His_kin-like_C"/>
</dbReference>
<feature type="domain" description="Response regulatory" evidence="19">
    <location>
        <begin position="548"/>
        <end position="667"/>
    </location>
</feature>
<organism evidence="21 22">
    <name type="scientific">Luteibacter pinisoli</name>
    <dbReference type="NCBI Taxonomy" id="2589080"/>
    <lineage>
        <taxon>Bacteria</taxon>
        <taxon>Pseudomonadati</taxon>
        <taxon>Pseudomonadota</taxon>
        <taxon>Gammaproteobacteria</taxon>
        <taxon>Lysobacterales</taxon>
        <taxon>Rhodanobacteraceae</taxon>
        <taxon>Luteibacter</taxon>
    </lineage>
</organism>
<evidence type="ECO:0000256" key="13">
    <source>
        <dbReference type="ARBA" id="ARBA00023136"/>
    </source>
</evidence>
<evidence type="ECO:0000256" key="12">
    <source>
        <dbReference type="ARBA" id="ARBA00023012"/>
    </source>
</evidence>
<dbReference type="SMART" id="SM00387">
    <property type="entry name" value="HATPase_c"/>
    <property type="match status" value="1"/>
</dbReference>
<keyword evidence="11 16" id="KW-1133">Transmembrane helix</keyword>
<evidence type="ECO:0000256" key="7">
    <source>
        <dbReference type="ARBA" id="ARBA00022679"/>
    </source>
</evidence>
<dbReference type="InterPro" id="IPR001638">
    <property type="entry name" value="Solute-binding_3/MltF_N"/>
</dbReference>
<dbReference type="CDD" id="cd00082">
    <property type="entry name" value="HisKA"/>
    <property type="match status" value="1"/>
</dbReference>
<dbReference type="InterPro" id="IPR011006">
    <property type="entry name" value="CheY-like_superfamily"/>
</dbReference>
<dbReference type="Gene3D" id="1.10.287.130">
    <property type="match status" value="1"/>
</dbReference>
<feature type="signal peptide" evidence="17">
    <location>
        <begin position="1"/>
        <end position="15"/>
    </location>
</feature>
<evidence type="ECO:0000256" key="17">
    <source>
        <dbReference type="SAM" id="SignalP"/>
    </source>
</evidence>
<dbReference type="EC" id="2.7.13.3" evidence="3"/>
<dbReference type="Gene3D" id="3.40.50.2300">
    <property type="match status" value="1"/>
</dbReference>
<dbReference type="AlphaFoldDB" id="A0A4Y5Z223"/>
<dbReference type="Proteomes" id="UP000316093">
    <property type="component" value="Chromosome"/>
</dbReference>
<dbReference type="InterPro" id="IPR003594">
    <property type="entry name" value="HATPase_dom"/>
</dbReference>
<dbReference type="Pfam" id="PF00072">
    <property type="entry name" value="Response_reg"/>
    <property type="match status" value="1"/>
</dbReference>
<feature type="transmembrane region" description="Helical" evidence="16">
    <location>
        <begin position="264"/>
        <end position="284"/>
    </location>
</feature>
<evidence type="ECO:0000256" key="11">
    <source>
        <dbReference type="ARBA" id="ARBA00022989"/>
    </source>
</evidence>
<dbReference type="SUPFAM" id="SSF47384">
    <property type="entry name" value="Homodimeric domain of signal transducing histidine kinase"/>
    <property type="match status" value="1"/>
</dbReference>
<evidence type="ECO:0000256" key="2">
    <source>
        <dbReference type="ARBA" id="ARBA00004429"/>
    </source>
</evidence>
<dbReference type="CDD" id="cd17546">
    <property type="entry name" value="REC_hyHK_CKI1_RcsC-like"/>
    <property type="match status" value="1"/>
</dbReference>
<dbReference type="SMART" id="SM00062">
    <property type="entry name" value="PBPb"/>
    <property type="match status" value="1"/>
</dbReference>
<name>A0A4Y5Z223_9GAMM</name>
<dbReference type="PROSITE" id="PS50894">
    <property type="entry name" value="HPT"/>
    <property type="match status" value="1"/>
</dbReference>
<dbReference type="Pfam" id="PF00512">
    <property type="entry name" value="HisKA"/>
    <property type="match status" value="1"/>
</dbReference>
<dbReference type="CDD" id="cd01007">
    <property type="entry name" value="PBP2_BvgS_HisK_like"/>
    <property type="match status" value="1"/>
</dbReference>
<dbReference type="Gene3D" id="3.30.565.10">
    <property type="entry name" value="Histidine kinase-like ATPase, C-terminal domain"/>
    <property type="match status" value="1"/>
</dbReference>
<keyword evidence="22" id="KW-1185">Reference proteome</keyword>